<dbReference type="Pfam" id="PF13400">
    <property type="entry name" value="Tad"/>
    <property type="match status" value="1"/>
</dbReference>
<organism evidence="3 4">
    <name type="scientific">Caulobacter hibisci</name>
    <dbReference type="NCBI Taxonomy" id="2035993"/>
    <lineage>
        <taxon>Bacteria</taxon>
        <taxon>Pseudomonadati</taxon>
        <taxon>Pseudomonadota</taxon>
        <taxon>Alphaproteobacteria</taxon>
        <taxon>Caulobacterales</taxon>
        <taxon>Caulobacteraceae</taxon>
        <taxon>Caulobacter</taxon>
    </lineage>
</organism>
<dbReference type="InterPro" id="IPR028087">
    <property type="entry name" value="Tad_N"/>
</dbReference>
<evidence type="ECO:0000313" key="4">
    <source>
        <dbReference type="Proteomes" id="UP000639859"/>
    </source>
</evidence>
<keyword evidence="1" id="KW-0812">Transmembrane</keyword>
<keyword evidence="1" id="KW-0472">Membrane</keyword>
<sequence>MSPLPSLFRPALFRRFVQDRSGTVATLTGVALIGLVAVGGLAFDVSRALALRAELENAVDAAALAGASQLDGTSGAMGRAQTAAMGSLVSNRQALGDSFESNVAVAASDIVFLSSRDPDVTATTDAAAKFIRINLAPRSRGLVFGALTGASGFNATARAVAGYGTAICKSPPLMICNPNESTSLVFDGDNYIGKNFVLTPPPGGNGAWGPGNFGFLSVGSGAADVKNAMGRSPPLTECFGTTVQTQTGNIASADDYFNVRFDIYKSSASGLKSDPLYLPAMNTMVGAKTAAGNSACTPSVFVPSNSCSSSAAVAAGMGLPRDCNQSSVVGSGVWNKAQYFATNHSGINPTTYTPQVPAGATGTGWNAYGPAPVAGATSPTRYQVYKWELAMLDGTISKPAGAFSDSQTATSGSHDYAAPQCNKTGAQVSPDRRTISAVVVNCAADNVHGSSTVHVIAYVDLFLIGPAVSNSIYGEVVGATTDTSAVGAETTLYSVRLYD</sequence>
<keyword evidence="4" id="KW-1185">Reference proteome</keyword>
<evidence type="ECO:0000259" key="2">
    <source>
        <dbReference type="Pfam" id="PF13400"/>
    </source>
</evidence>
<feature type="domain" description="Putative Flp pilus-assembly TadG-like N-terminal" evidence="2">
    <location>
        <begin position="22"/>
        <end position="69"/>
    </location>
</feature>
<accession>A0ABS0SXJ6</accession>
<keyword evidence="1" id="KW-1133">Transmembrane helix</keyword>
<dbReference type="Proteomes" id="UP000639859">
    <property type="component" value="Unassembled WGS sequence"/>
</dbReference>
<dbReference type="RefSeq" id="WP_198576252.1">
    <property type="nucleotide sequence ID" value="NZ_JADWOX010000007.1"/>
</dbReference>
<evidence type="ECO:0000313" key="3">
    <source>
        <dbReference type="EMBL" id="MBI1684334.1"/>
    </source>
</evidence>
<reference evidence="3 4" key="1">
    <citation type="submission" date="2020-11" db="EMBL/GenBank/DDBJ databases">
        <title>genome sequence of strain KACC 18849.</title>
        <authorList>
            <person name="Gao J."/>
            <person name="Zhang X."/>
        </authorList>
    </citation>
    <scope>NUCLEOTIDE SEQUENCE [LARGE SCALE GENOMIC DNA]</scope>
    <source>
        <strain evidence="3 4">KACC 18849</strain>
    </source>
</reference>
<name>A0ABS0SXJ6_9CAUL</name>
<gene>
    <name evidence="3" type="ORF">I4Q42_11710</name>
</gene>
<dbReference type="EMBL" id="JADWOX010000007">
    <property type="protein sequence ID" value="MBI1684334.1"/>
    <property type="molecule type" value="Genomic_DNA"/>
</dbReference>
<feature type="transmembrane region" description="Helical" evidence="1">
    <location>
        <begin position="21"/>
        <end position="43"/>
    </location>
</feature>
<proteinExistence type="predicted"/>
<comment type="caution">
    <text evidence="3">The sequence shown here is derived from an EMBL/GenBank/DDBJ whole genome shotgun (WGS) entry which is preliminary data.</text>
</comment>
<protein>
    <recommendedName>
        <fullName evidence="2">Putative Flp pilus-assembly TadG-like N-terminal domain-containing protein</fullName>
    </recommendedName>
</protein>
<evidence type="ECO:0000256" key="1">
    <source>
        <dbReference type="SAM" id="Phobius"/>
    </source>
</evidence>